<feature type="non-terminal residue" evidence="1">
    <location>
        <position position="1"/>
    </location>
</feature>
<evidence type="ECO:0000313" key="2">
    <source>
        <dbReference type="Proteomes" id="UP000714275"/>
    </source>
</evidence>
<comment type="caution">
    <text evidence="1">The sequence shown here is derived from an EMBL/GenBank/DDBJ whole genome shotgun (WGS) entry which is preliminary data.</text>
</comment>
<gene>
    <name evidence="1" type="ORF">EV702DRAFT_942299</name>
</gene>
<dbReference type="OrthoDB" id="2683212at2759"/>
<accession>A0A9P6ZHC7</accession>
<dbReference type="EMBL" id="JABBWD010000112">
    <property type="protein sequence ID" value="KAG1765157.1"/>
    <property type="molecule type" value="Genomic_DNA"/>
</dbReference>
<sequence length="54" mass="5914">NNTKTLKSAVLDWISPKGEAIQPPLLRNSKIDHGFNHELTGSLLCPAGLDWNDS</sequence>
<evidence type="ECO:0000313" key="1">
    <source>
        <dbReference type="EMBL" id="KAG1765157.1"/>
    </source>
</evidence>
<reference evidence="1" key="1">
    <citation type="journal article" date="2020" name="New Phytol.">
        <title>Comparative genomics reveals dynamic genome evolution in host specialist ectomycorrhizal fungi.</title>
        <authorList>
            <person name="Lofgren L.A."/>
            <person name="Nguyen N.H."/>
            <person name="Vilgalys R."/>
            <person name="Ruytinx J."/>
            <person name="Liao H.L."/>
            <person name="Branco S."/>
            <person name="Kuo A."/>
            <person name="LaButti K."/>
            <person name="Lipzen A."/>
            <person name="Andreopoulos W."/>
            <person name="Pangilinan J."/>
            <person name="Riley R."/>
            <person name="Hundley H."/>
            <person name="Na H."/>
            <person name="Barry K."/>
            <person name="Grigoriev I.V."/>
            <person name="Stajich J.E."/>
            <person name="Kennedy P.G."/>
        </authorList>
    </citation>
    <scope>NUCLEOTIDE SEQUENCE</scope>
    <source>
        <strain evidence="1">DOB743</strain>
    </source>
</reference>
<dbReference type="InterPro" id="IPR046521">
    <property type="entry name" value="DUF6698"/>
</dbReference>
<name>A0A9P6ZHC7_9AGAM</name>
<dbReference type="Pfam" id="PF20414">
    <property type="entry name" value="DUF6698"/>
    <property type="match status" value="1"/>
</dbReference>
<proteinExistence type="predicted"/>
<dbReference type="Proteomes" id="UP000714275">
    <property type="component" value="Unassembled WGS sequence"/>
</dbReference>
<dbReference type="AlphaFoldDB" id="A0A9P6ZHC7"/>
<feature type="non-terminal residue" evidence="1">
    <location>
        <position position="54"/>
    </location>
</feature>
<keyword evidence="2" id="KW-1185">Reference proteome</keyword>
<organism evidence="1 2">
    <name type="scientific">Suillus placidus</name>
    <dbReference type="NCBI Taxonomy" id="48579"/>
    <lineage>
        <taxon>Eukaryota</taxon>
        <taxon>Fungi</taxon>
        <taxon>Dikarya</taxon>
        <taxon>Basidiomycota</taxon>
        <taxon>Agaricomycotina</taxon>
        <taxon>Agaricomycetes</taxon>
        <taxon>Agaricomycetidae</taxon>
        <taxon>Boletales</taxon>
        <taxon>Suillineae</taxon>
        <taxon>Suillaceae</taxon>
        <taxon>Suillus</taxon>
    </lineage>
</organism>
<protein>
    <submittedName>
        <fullName evidence="1">Uncharacterized protein</fullName>
    </submittedName>
</protein>